<keyword evidence="6" id="KW-0067">ATP-binding</keyword>
<feature type="domain" description="HPt" evidence="11">
    <location>
        <begin position="121"/>
        <end position="220"/>
    </location>
</feature>
<keyword evidence="5" id="KW-0547">Nucleotide-binding</keyword>
<dbReference type="PROSITE" id="PS50110">
    <property type="entry name" value="RESPONSE_REGULATORY"/>
    <property type="match status" value="1"/>
</dbReference>
<dbReference type="InterPro" id="IPR001789">
    <property type="entry name" value="Sig_transdc_resp-reg_receiver"/>
</dbReference>
<evidence type="ECO:0000259" key="11">
    <source>
        <dbReference type="PROSITE" id="PS50894"/>
    </source>
</evidence>
<evidence type="ECO:0000256" key="1">
    <source>
        <dbReference type="ARBA" id="ARBA00004651"/>
    </source>
</evidence>
<dbReference type="InterPro" id="IPR008207">
    <property type="entry name" value="Sig_transdc_His_kin_Hpt_dom"/>
</dbReference>
<dbReference type="GO" id="GO:0000160">
    <property type="term" value="P:phosphorelay signal transduction system"/>
    <property type="evidence" value="ECO:0007669"/>
    <property type="project" value="UniProtKB-KW"/>
</dbReference>
<dbReference type="InterPro" id="IPR036641">
    <property type="entry name" value="HPT_dom_sf"/>
</dbReference>
<evidence type="ECO:0000256" key="8">
    <source>
        <dbReference type="ARBA" id="ARBA00023012"/>
    </source>
</evidence>
<keyword evidence="2" id="KW-1003">Cell membrane</keyword>
<evidence type="ECO:0000313" key="12">
    <source>
        <dbReference type="EMBL" id="KKM22053.1"/>
    </source>
</evidence>
<dbReference type="SUPFAM" id="SSF52172">
    <property type="entry name" value="CheY-like"/>
    <property type="match status" value="1"/>
</dbReference>
<evidence type="ECO:0000256" key="2">
    <source>
        <dbReference type="ARBA" id="ARBA00022475"/>
    </source>
</evidence>
<dbReference type="PANTHER" id="PTHR45339">
    <property type="entry name" value="HYBRID SIGNAL TRANSDUCTION HISTIDINE KINASE J"/>
    <property type="match status" value="1"/>
</dbReference>
<proteinExistence type="predicted"/>
<dbReference type="Pfam" id="PF01627">
    <property type="entry name" value="Hpt"/>
    <property type="match status" value="1"/>
</dbReference>
<feature type="domain" description="Response regulatory" evidence="10">
    <location>
        <begin position="1"/>
        <end position="85"/>
    </location>
</feature>
<dbReference type="PROSITE" id="PS50894">
    <property type="entry name" value="HPT"/>
    <property type="match status" value="1"/>
</dbReference>
<comment type="caution">
    <text evidence="12">The sequence shown here is derived from an EMBL/GenBank/DDBJ whole genome shotgun (WGS) entry which is preliminary data.</text>
</comment>
<keyword evidence="4" id="KW-0812">Transmembrane</keyword>
<evidence type="ECO:0000256" key="6">
    <source>
        <dbReference type="ARBA" id="ARBA00022840"/>
    </source>
</evidence>
<dbReference type="AlphaFoldDB" id="A0A0F9KIU1"/>
<feature type="non-terminal residue" evidence="12">
    <location>
        <position position="1"/>
    </location>
</feature>
<dbReference type="Pfam" id="PF00072">
    <property type="entry name" value="Response_reg"/>
    <property type="match status" value="1"/>
</dbReference>
<dbReference type="PANTHER" id="PTHR45339:SF1">
    <property type="entry name" value="HYBRID SIGNAL TRANSDUCTION HISTIDINE KINASE J"/>
    <property type="match status" value="1"/>
</dbReference>
<evidence type="ECO:0000256" key="7">
    <source>
        <dbReference type="ARBA" id="ARBA00022989"/>
    </source>
</evidence>
<comment type="subcellular location">
    <subcellularLocation>
        <location evidence="1">Cell membrane</location>
        <topology evidence="1">Multi-pass membrane protein</topology>
    </subcellularLocation>
</comment>
<dbReference type="GO" id="GO:0005886">
    <property type="term" value="C:plasma membrane"/>
    <property type="evidence" value="ECO:0007669"/>
    <property type="project" value="UniProtKB-SubCell"/>
</dbReference>
<evidence type="ECO:0000256" key="9">
    <source>
        <dbReference type="ARBA" id="ARBA00023136"/>
    </source>
</evidence>
<keyword evidence="9" id="KW-0472">Membrane</keyword>
<evidence type="ECO:0008006" key="13">
    <source>
        <dbReference type="Google" id="ProtNLM"/>
    </source>
</evidence>
<evidence type="ECO:0000256" key="4">
    <source>
        <dbReference type="ARBA" id="ARBA00022692"/>
    </source>
</evidence>
<keyword evidence="8" id="KW-0902">Two-component regulatory system</keyword>
<accession>A0A0F9KIU1</accession>
<evidence type="ECO:0000259" key="10">
    <source>
        <dbReference type="PROSITE" id="PS50110"/>
    </source>
</evidence>
<sequence length="220" mass="24749">EQAWETLQNKHFDILLTDIQMPLLDGLGLAKKIRENTRFDKLIIIAITANITKNNIDNCYSCGMNGFLTKPIELVKLKSLLMEHSQTMVSTCSEKPDTESIASDSFDQLDITLLKAMLGDDPTVHCMVFNAFLQTAGEQIKLANAYAKSKNYVDLAFQAHALKSSSKSVGAIKLADICQQIETYAENESIDNNEMQSLEFCFNDVVTQLKSYCLRYEKRT</sequence>
<dbReference type="SUPFAM" id="SSF47226">
    <property type="entry name" value="Histidine-containing phosphotransfer domain, HPT domain"/>
    <property type="match status" value="1"/>
</dbReference>
<dbReference type="InterPro" id="IPR011006">
    <property type="entry name" value="CheY-like_superfamily"/>
</dbReference>
<dbReference type="GO" id="GO:0005524">
    <property type="term" value="F:ATP binding"/>
    <property type="evidence" value="ECO:0007669"/>
    <property type="project" value="UniProtKB-KW"/>
</dbReference>
<evidence type="ECO:0000256" key="3">
    <source>
        <dbReference type="ARBA" id="ARBA00022553"/>
    </source>
</evidence>
<reference evidence="12" key="1">
    <citation type="journal article" date="2015" name="Nature">
        <title>Complex archaea that bridge the gap between prokaryotes and eukaryotes.</title>
        <authorList>
            <person name="Spang A."/>
            <person name="Saw J.H."/>
            <person name="Jorgensen S.L."/>
            <person name="Zaremba-Niedzwiedzka K."/>
            <person name="Martijn J."/>
            <person name="Lind A.E."/>
            <person name="van Eijk R."/>
            <person name="Schleper C."/>
            <person name="Guy L."/>
            <person name="Ettema T.J."/>
        </authorList>
    </citation>
    <scope>NUCLEOTIDE SEQUENCE</scope>
</reference>
<protein>
    <recommendedName>
        <fullName evidence="13">Response regulatory domain-containing protein</fullName>
    </recommendedName>
</protein>
<dbReference type="Gene3D" id="3.40.50.2300">
    <property type="match status" value="1"/>
</dbReference>
<keyword evidence="3" id="KW-0597">Phosphoprotein</keyword>
<evidence type="ECO:0000256" key="5">
    <source>
        <dbReference type="ARBA" id="ARBA00022741"/>
    </source>
</evidence>
<organism evidence="12">
    <name type="scientific">marine sediment metagenome</name>
    <dbReference type="NCBI Taxonomy" id="412755"/>
    <lineage>
        <taxon>unclassified sequences</taxon>
        <taxon>metagenomes</taxon>
        <taxon>ecological metagenomes</taxon>
    </lineage>
</organism>
<dbReference type="Gene3D" id="1.20.120.160">
    <property type="entry name" value="HPT domain"/>
    <property type="match status" value="1"/>
</dbReference>
<dbReference type="EMBL" id="LAZR01013418">
    <property type="protein sequence ID" value="KKM22053.1"/>
    <property type="molecule type" value="Genomic_DNA"/>
</dbReference>
<name>A0A0F9KIU1_9ZZZZ</name>
<gene>
    <name evidence="12" type="ORF">LCGC14_1629270</name>
</gene>
<keyword evidence="7" id="KW-1133">Transmembrane helix</keyword>